<reference evidence="1 2" key="1">
    <citation type="journal article" date="2021" name="BMC Genomics">
        <title>Datura genome reveals duplications of psychoactive alkaloid biosynthetic genes and high mutation rate following tissue culture.</title>
        <authorList>
            <person name="Rajewski A."/>
            <person name="Carter-House D."/>
            <person name="Stajich J."/>
            <person name="Litt A."/>
        </authorList>
    </citation>
    <scope>NUCLEOTIDE SEQUENCE [LARGE SCALE GENOMIC DNA]</scope>
    <source>
        <strain evidence="1">AR-01</strain>
    </source>
</reference>
<sequence>MCVGVCDGGAIDMFGINLGMMTFDNLLWGSAKCRSKASWAICLCMDPMLHQRFTDQY</sequence>
<accession>A0ABS8UT53</accession>
<keyword evidence="2" id="KW-1185">Reference proteome</keyword>
<organism evidence="1 2">
    <name type="scientific">Datura stramonium</name>
    <name type="common">Jimsonweed</name>
    <name type="synonym">Common thornapple</name>
    <dbReference type="NCBI Taxonomy" id="4076"/>
    <lineage>
        <taxon>Eukaryota</taxon>
        <taxon>Viridiplantae</taxon>
        <taxon>Streptophyta</taxon>
        <taxon>Embryophyta</taxon>
        <taxon>Tracheophyta</taxon>
        <taxon>Spermatophyta</taxon>
        <taxon>Magnoliopsida</taxon>
        <taxon>eudicotyledons</taxon>
        <taxon>Gunneridae</taxon>
        <taxon>Pentapetalae</taxon>
        <taxon>asterids</taxon>
        <taxon>lamiids</taxon>
        <taxon>Solanales</taxon>
        <taxon>Solanaceae</taxon>
        <taxon>Solanoideae</taxon>
        <taxon>Datureae</taxon>
        <taxon>Datura</taxon>
    </lineage>
</organism>
<comment type="caution">
    <text evidence="1">The sequence shown here is derived from an EMBL/GenBank/DDBJ whole genome shotgun (WGS) entry which is preliminary data.</text>
</comment>
<name>A0ABS8UT53_DATST</name>
<protein>
    <submittedName>
        <fullName evidence="1">Uncharacterized protein</fullName>
    </submittedName>
</protein>
<proteinExistence type="predicted"/>
<feature type="non-terminal residue" evidence="1">
    <location>
        <position position="57"/>
    </location>
</feature>
<evidence type="ECO:0000313" key="2">
    <source>
        <dbReference type="Proteomes" id="UP000823775"/>
    </source>
</evidence>
<gene>
    <name evidence="1" type="ORF">HAX54_020697</name>
</gene>
<dbReference type="EMBL" id="JACEIK010002494">
    <property type="protein sequence ID" value="MCD9561533.1"/>
    <property type="molecule type" value="Genomic_DNA"/>
</dbReference>
<evidence type="ECO:0000313" key="1">
    <source>
        <dbReference type="EMBL" id="MCD9561533.1"/>
    </source>
</evidence>
<dbReference type="Proteomes" id="UP000823775">
    <property type="component" value="Unassembled WGS sequence"/>
</dbReference>